<keyword evidence="3" id="KW-1133">Transmembrane helix</keyword>
<keyword evidence="3" id="KW-0812">Transmembrane</keyword>
<organism evidence="4 5">
    <name type="scientific">Candidatus Phytoplasma fabacearum</name>
    <dbReference type="NCBI Taxonomy" id="2982628"/>
    <lineage>
        <taxon>Bacteria</taxon>
        <taxon>Bacillati</taxon>
        <taxon>Mycoplasmatota</taxon>
        <taxon>Mollicutes</taxon>
        <taxon>Acholeplasmatales</taxon>
        <taxon>Acholeplasmataceae</taxon>
        <taxon>Candidatus Phytoplasma</taxon>
        <taxon>16SrII (Peanut WB group)</taxon>
    </lineage>
</organism>
<dbReference type="Proteomes" id="UP001382955">
    <property type="component" value="Unassembled WGS sequence"/>
</dbReference>
<sequence length="141" mass="16383">MNNLKKLIKFIILGVITCTPIYFINKELDQSSREIGEICDRIGKKLDEARKKNNKEFAEMEANINKLDKLNKILNESEDKLDVNLAALVKTWEQSEDKLDDNLAELVKTWKQSKEKLNDNLNKSDEITDKTEAKIDEQKQE</sequence>
<dbReference type="EMBL" id="JAOSIK010000028">
    <property type="protein sequence ID" value="MEK0312087.1"/>
    <property type="molecule type" value="Genomic_DNA"/>
</dbReference>
<evidence type="ECO:0000256" key="1">
    <source>
        <dbReference type="SAM" id="Coils"/>
    </source>
</evidence>
<feature type="transmembrane region" description="Helical" evidence="3">
    <location>
        <begin position="7"/>
        <end position="24"/>
    </location>
</feature>
<evidence type="ECO:0000256" key="3">
    <source>
        <dbReference type="SAM" id="Phobius"/>
    </source>
</evidence>
<keyword evidence="5" id="KW-1185">Reference proteome</keyword>
<reference evidence="4 5" key="1">
    <citation type="journal article" date="2023" name="Int. J. Syst. Evol. Microbiol.">
        <title>The observation of taxonomic boundaries for the 16SrII and 16SrXXV phytoplasmas using genome-based delimitation.</title>
        <authorList>
            <person name="Rodrigues Jardim B."/>
            <person name="Tran-Nguyen L.T.T."/>
            <person name="Gambley C."/>
            <person name="Al-Sadi A.M."/>
            <person name="Al-Subhi A.M."/>
            <person name="Foissac X."/>
            <person name="Salar P."/>
            <person name="Cai H."/>
            <person name="Yang J.Y."/>
            <person name="Davis R."/>
            <person name="Jones L."/>
            <person name="Rodoni B."/>
            <person name="Constable F.E."/>
        </authorList>
    </citation>
    <scope>NUCLEOTIDE SEQUENCE [LARGE SCALE GENOMIC DNA]</scope>
    <source>
        <strain evidence="4">BAWM-322</strain>
    </source>
</reference>
<evidence type="ECO:0000313" key="4">
    <source>
        <dbReference type="EMBL" id="MEK0312087.1"/>
    </source>
</evidence>
<gene>
    <name evidence="4" type="ORF">OC725_02300</name>
</gene>
<proteinExistence type="predicted"/>
<name>A0ABU8ZTJ6_9MOLU</name>
<feature type="coiled-coil region" evidence="1">
    <location>
        <begin position="50"/>
        <end position="80"/>
    </location>
</feature>
<keyword evidence="3" id="KW-0472">Membrane</keyword>
<feature type="region of interest" description="Disordered" evidence="2">
    <location>
        <begin position="118"/>
        <end position="141"/>
    </location>
</feature>
<comment type="caution">
    <text evidence="4">The sequence shown here is derived from an EMBL/GenBank/DDBJ whole genome shotgun (WGS) entry which is preliminary data.</text>
</comment>
<evidence type="ECO:0000313" key="5">
    <source>
        <dbReference type="Proteomes" id="UP001382955"/>
    </source>
</evidence>
<evidence type="ECO:0000256" key="2">
    <source>
        <dbReference type="SAM" id="MobiDB-lite"/>
    </source>
</evidence>
<accession>A0ABU8ZTJ6</accession>
<dbReference type="RefSeq" id="WP_340495466.1">
    <property type="nucleotide sequence ID" value="NZ_JAOSIK010000028.1"/>
</dbReference>
<keyword evidence="1" id="KW-0175">Coiled coil</keyword>
<protein>
    <submittedName>
        <fullName evidence="4">Uncharacterized protein</fullName>
    </submittedName>
</protein>